<dbReference type="GO" id="GO:0016020">
    <property type="term" value="C:membrane"/>
    <property type="evidence" value="ECO:0007669"/>
    <property type="project" value="UniProtKB-SubCell"/>
</dbReference>
<reference evidence="7" key="1">
    <citation type="submission" date="2011-01" db="EMBL/GenBank/DDBJ databases">
        <authorList>
            <person name="Lang B.F."/>
            <person name="Burger G.B."/>
        </authorList>
    </citation>
    <scope>NUCLEOTIDE SEQUENCE</scope>
    <source>
        <strain evidence="7">UTEX 64</strain>
    </source>
</reference>
<evidence type="ECO:0000313" key="7">
    <source>
        <dbReference type="EMBL" id="ADW83118.1"/>
    </source>
</evidence>
<feature type="transmembrane region" description="Helical" evidence="5">
    <location>
        <begin position="309"/>
        <end position="327"/>
    </location>
</feature>
<feature type="transmembrane region" description="Helical" evidence="5">
    <location>
        <begin position="376"/>
        <end position="396"/>
    </location>
</feature>
<feature type="transmembrane region" description="Helical" evidence="5">
    <location>
        <begin position="123"/>
        <end position="141"/>
    </location>
</feature>
<evidence type="ECO:0000256" key="2">
    <source>
        <dbReference type="ARBA" id="ARBA00022692"/>
    </source>
</evidence>
<dbReference type="AlphaFoldDB" id="E9P6D4"/>
<geneLocation type="mitochondrion" evidence="7"/>
<dbReference type="GeneID" id="10210864"/>
<organism evidence="7">
    <name type="scientific">Glaucocystis nostochinearum</name>
    <dbReference type="NCBI Taxonomy" id="38271"/>
    <lineage>
        <taxon>Eukaryota</taxon>
        <taxon>Glaucocystophyceae</taxon>
        <taxon>Glaucocystales</taxon>
        <taxon>Glaucocystaceae</taxon>
        <taxon>Glaucocystis</taxon>
    </lineage>
</organism>
<keyword evidence="2 5" id="KW-0812">Transmembrane</keyword>
<dbReference type="InterPro" id="IPR010096">
    <property type="entry name" value="NADH-Q_OxRdtase_suN/2"/>
</dbReference>
<protein>
    <submittedName>
        <fullName evidence="7">NADH dehydrogenase subunit 2</fullName>
        <ecNumber evidence="7">1.6.5.3</ecNumber>
    </submittedName>
</protein>
<keyword evidence="7" id="KW-0560">Oxidoreductase</keyword>
<dbReference type="GO" id="GO:0042773">
    <property type="term" value="P:ATP synthesis coupled electron transport"/>
    <property type="evidence" value="ECO:0007669"/>
    <property type="project" value="InterPro"/>
</dbReference>
<dbReference type="EMBL" id="HQ908425">
    <property type="protein sequence ID" value="ADW83118.1"/>
    <property type="molecule type" value="Genomic_DNA"/>
</dbReference>
<dbReference type="EC" id="1.6.5.3" evidence="7"/>
<dbReference type="Pfam" id="PF00361">
    <property type="entry name" value="Proton_antipo_M"/>
    <property type="match status" value="1"/>
</dbReference>
<comment type="subcellular location">
    <subcellularLocation>
        <location evidence="1">Membrane</location>
        <topology evidence="1">Multi-pass membrane protein</topology>
    </subcellularLocation>
</comment>
<feature type="transmembrane region" description="Helical" evidence="5">
    <location>
        <begin position="89"/>
        <end position="111"/>
    </location>
</feature>
<feature type="domain" description="NADH:quinone oxidoreductase/Mrp antiporter transmembrane" evidence="6">
    <location>
        <begin position="143"/>
        <end position="469"/>
    </location>
</feature>
<evidence type="ECO:0000259" key="6">
    <source>
        <dbReference type="Pfam" id="PF00361"/>
    </source>
</evidence>
<dbReference type="RefSeq" id="YP_004222746.1">
    <property type="nucleotide sequence ID" value="NC_015117.1"/>
</dbReference>
<feature type="transmembrane region" description="Helical" evidence="5">
    <location>
        <begin position="501"/>
        <end position="524"/>
    </location>
</feature>
<dbReference type="GO" id="GO:0016491">
    <property type="term" value="F:oxidoreductase activity"/>
    <property type="evidence" value="ECO:0007669"/>
    <property type="project" value="UniProtKB-KW"/>
</dbReference>
<accession>E9P6D4</accession>
<gene>
    <name evidence="7" type="primary">nad2</name>
</gene>
<keyword evidence="3 5" id="KW-1133">Transmembrane helix</keyword>
<dbReference type="GO" id="GO:0008137">
    <property type="term" value="F:NADH dehydrogenase (ubiquinone) activity"/>
    <property type="evidence" value="ECO:0007669"/>
    <property type="project" value="InterPro"/>
</dbReference>
<feature type="transmembrane region" description="Helical" evidence="5">
    <location>
        <begin position="20"/>
        <end position="46"/>
    </location>
</feature>
<feature type="transmembrane region" description="Helical" evidence="5">
    <location>
        <begin position="456"/>
        <end position="475"/>
    </location>
</feature>
<dbReference type="InterPro" id="IPR001750">
    <property type="entry name" value="ND/Mrp_TM"/>
</dbReference>
<proteinExistence type="inferred from homology"/>
<dbReference type="HAMAP" id="MF_00445">
    <property type="entry name" value="NDH1_NuoN_1"/>
    <property type="match status" value="1"/>
</dbReference>
<feature type="transmembrane region" description="Helical" evidence="5">
    <location>
        <begin position="334"/>
        <end position="356"/>
    </location>
</feature>
<feature type="transmembrane region" description="Helical" evidence="5">
    <location>
        <begin position="268"/>
        <end position="289"/>
    </location>
</feature>
<evidence type="ECO:0000256" key="5">
    <source>
        <dbReference type="SAM" id="Phobius"/>
    </source>
</evidence>
<feature type="transmembrane region" description="Helical" evidence="5">
    <location>
        <begin position="417"/>
        <end position="436"/>
    </location>
</feature>
<evidence type="ECO:0000256" key="1">
    <source>
        <dbReference type="ARBA" id="ARBA00004141"/>
    </source>
</evidence>
<evidence type="ECO:0000256" key="4">
    <source>
        <dbReference type="ARBA" id="ARBA00023136"/>
    </source>
</evidence>
<dbReference type="PANTHER" id="PTHR22773">
    <property type="entry name" value="NADH DEHYDROGENASE"/>
    <property type="match status" value="1"/>
</dbReference>
<dbReference type="PRINTS" id="PR01434">
    <property type="entry name" value="NADHDHGNASE5"/>
</dbReference>
<name>E9P6D4_9EUKA</name>
<keyword evidence="7" id="KW-0496">Mitochondrion</keyword>
<sequence length="559" mass="64666">MTYKNTYFFVNEYNLNSLDLLFLLPEFFLVIISSLLLMYGVAFSTLKFYDYPILIKNIKWLTILSLIFAVILCKNNYGYSLIVFQKLLIISPFNTLIKLLILLSSIFILLISIDYIKYEKVNTFEFSILILLSIIGMLLLVSSYDLLSLYLALEMQSLCLYVLAAYKRNSEFSLEAGLKYLILSAFSSGILLLGISFIYGFTGLLGFEDLNLFFINMYSNTNMDTLFYSNYYTIQLGVLFIIISLLFKINAAPFHMWAPDVYEGAPTVITAFFSVVPKLTTLGLLIQLLISPFHIYFYSSINYFFKHNIFFYCSIFSILIGSLAALYQKRIKRLLAYSTISHIGFILMGFLCGINLEKKFVFFSNGFIFSGLEASFLYIFIYIVMSINFFTIILSLRRKKDLFLIKYLTDFSNLNKINPLLAITFALGLLSMAGIPPLAGFISKFYLFLAALRGEYYFLAILGILLSSLSAFYYIRLIKIMYFEKESRWDLFIPIDREKSIILSLTFFCILFFLINPEPFLYLINEIIYFLKNNNILLSSTNLSFFFSEESINFAKLIK</sequence>
<evidence type="ECO:0000256" key="3">
    <source>
        <dbReference type="ARBA" id="ARBA00022989"/>
    </source>
</evidence>
<keyword evidence="4 5" id="KW-0472">Membrane</keyword>
<feature type="transmembrane region" description="Helical" evidence="5">
    <location>
        <begin position="178"/>
        <end position="207"/>
    </location>
</feature>
<feature type="transmembrane region" description="Helical" evidence="5">
    <location>
        <begin position="227"/>
        <end position="247"/>
    </location>
</feature>
<feature type="transmembrane region" description="Helical" evidence="5">
    <location>
        <begin position="58"/>
        <end position="77"/>
    </location>
</feature>
<dbReference type="NCBIfam" id="TIGR01770">
    <property type="entry name" value="NDH_I_N"/>
    <property type="match status" value="1"/>
</dbReference>